<protein>
    <submittedName>
        <fullName evidence="8">YihY/virulence factor BrkB family protein</fullName>
    </submittedName>
</protein>
<evidence type="ECO:0000256" key="2">
    <source>
        <dbReference type="ARBA" id="ARBA00022475"/>
    </source>
</evidence>
<dbReference type="PANTHER" id="PTHR30213:SF1">
    <property type="entry name" value="INNER MEMBRANE PROTEIN YHJD"/>
    <property type="match status" value="1"/>
</dbReference>
<evidence type="ECO:0000256" key="3">
    <source>
        <dbReference type="ARBA" id="ARBA00022692"/>
    </source>
</evidence>
<keyword evidence="2" id="KW-1003">Cell membrane</keyword>
<dbReference type="AlphaFoldDB" id="A0A4V0YHK5"/>
<dbReference type="Proteomes" id="UP000291259">
    <property type="component" value="Chromosome"/>
</dbReference>
<evidence type="ECO:0000256" key="5">
    <source>
        <dbReference type="ARBA" id="ARBA00023136"/>
    </source>
</evidence>
<keyword evidence="6" id="KW-0175">Coiled coil</keyword>
<keyword evidence="3 7" id="KW-0812">Transmembrane</keyword>
<name>A0A4V0YHK5_9MICO</name>
<feature type="transmembrane region" description="Helical" evidence="7">
    <location>
        <begin position="68"/>
        <end position="92"/>
    </location>
</feature>
<keyword evidence="9" id="KW-1185">Reference proteome</keyword>
<comment type="subcellular location">
    <subcellularLocation>
        <location evidence="1">Cell membrane</location>
        <topology evidence="1">Multi-pass membrane protein</topology>
    </subcellularLocation>
</comment>
<accession>A0A4V0YHK5</accession>
<gene>
    <name evidence="8" type="ORF">ET445_13580</name>
</gene>
<organism evidence="8 9">
    <name type="scientific">Agromyces protaetiae</name>
    <dbReference type="NCBI Taxonomy" id="2509455"/>
    <lineage>
        <taxon>Bacteria</taxon>
        <taxon>Bacillati</taxon>
        <taxon>Actinomycetota</taxon>
        <taxon>Actinomycetes</taxon>
        <taxon>Micrococcales</taxon>
        <taxon>Microbacteriaceae</taxon>
        <taxon>Agromyces</taxon>
    </lineage>
</organism>
<dbReference type="PIRSF" id="PIRSF035875">
    <property type="entry name" value="RNase_BN"/>
    <property type="match status" value="1"/>
</dbReference>
<dbReference type="OrthoDB" id="4987926at2"/>
<dbReference type="KEGG" id="agf:ET445_13580"/>
<feature type="transmembrane region" description="Helical" evidence="7">
    <location>
        <begin position="158"/>
        <end position="177"/>
    </location>
</feature>
<evidence type="ECO:0000256" key="6">
    <source>
        <dbReference type="SAM" id="Coils"/>
    </source>
</evidence>
<feature type="transmembrane region" description="Helical" evidence="7">
    <location>
        <begin position="189"/>
        <end position="212"/>
    </location>
</feature>
<dbReference type="PANTHER" id="PTHR30213">
    <property type="entry name" value="INNER MEMBRANE PROTEIN YHJD"/>
    <property type="match status" value="1"/>
</dbReference>
<reference evidence="8 9" key="1">
    <citation type="submission" date="2019-01" db="EMBL/GenBank/DDBJ databases">
        <title>Genome sequencing of strain FW100M-8.</title>
        <authorList>
            <person name="Heo J."/>
            <person name="Kim S.-J."/>
            <person name="Kim J.-S."/>
            <person name="Hong S.-B."/>
            <person name="Kwon S.-W."/>
        </authorList>
    </citation>
    <scope>NUCLEOTIDE SEQUENCE [LARGE SCALE GENOMIC DNA]</scope>
    <source>
        <strain evidence="8 9">FW100M-8</strain>
    </source>
</reference>
<evidence type="ECO:0000256" key="4">
    <source>
        <dbReference type="ARBA" id="ARBA00022989"/>
    </source>
</evidence>
<evidence type="ECO:0000256" key="1">
    <source>
        <dbReference type="ARBA" id="ARBA00004651"/>
    </source>
</evidence>
<keyword evidence="5 7" id="KW-0472">Membrane</keyword>
<evidence type="ECO:0000256" key="7">
    <source>
        <dbReference type="SAM" id="Phobius"/>
    </source>
</evidence>
<dbReference type="InterPro" id="IPR017039">
    <property type="entry name" value="Virul_fac_BrkB"/>
</dbReference>
<dbReference type="EMBL" id="CP035491">
    <property type="protein sequence ID" value="QAY75031.1"/>
    <property type="molecule type" value="Genomic_DNA"/>
</dbReference>
<feature type="transmembrane region" description="Helical" evidence="7">
    <location>
        <begin position="12"/>
        <end position="31"/>
    </location>
</feature>
<evidence type="ECO:0000313" key="9">
    <source>
        <dbReference type="Proteomes" id="UP000291259"/>
    </source>
</evidence>
<feature type="coiled-coil region" evidence="6">
    <location>
        <begin position="266"/>
        <end position="293"/>
    </location>
</feature>
<evidence type="ECO:0000313" key="8">
    <source>
        <dbReference type="EMBL" id="QAY75031.1"/>
    </source>
</evidence>
<sequence>MLADSVTYRTLFSVFAGVFLGFAVAGVWLAGNPEALDALVAALDSAIPGLVGGLIAPEDLIHPLVFTVAGVIALVGLVGTAIGAIGSIRTAFRTLAGLPDADTFFLWVILRDLAIAIAFGALLAASAAVTVFSTTALSVALGWFGVSERSPLFDGGTRAVGIVVTFVIDTLVVAGLFRLLSGLRPGARALWPGAILGGLGLTVLQVLSGLFVGGAASNPLLASFGSIVALLIWFNFSAQVILIAGAYIVTGDDEAHDRIAERYGARSMALRRLRRAERRAQEAVIEVEAARAAVDRKAGR</sequence>
<feature type="transmembrane region" description="Helical" evidence="7">
    <location>
        <begin position="113"/>
        <end position="146"/>
    </location>
</feature>
<keyword evidence="4 7" id="KW-1133">Transmembrane helix</keyword>
<feature type="transmembrane region" description="Helical" evidence="7">
    <location>
        <begin position="224"/>
        <end position="249"/>
    </location>
</feature>
<proteinExistence type="predicted"/>
<dbReference type="Pfam" id="PF03631">
    <property type="entry name" value="Virul_fac_BrkB"/>
    <property type="match status" value="1"/>
</dbReference>
<dbReference type="GO" id="GO:0005886">
    <property type="term" value="C:plasma membrane"/>
    <property type="evidence" value="ECO:0007669"/>
    <property type="project" value="UniProtKB-SubCell"/>
</dbReference>